<reference evidence="13" key="2">
    <citation type="submission" date="2020-05" db="EMBL/GenBank/DDBJ databases">
        <authorList>
            <person name="Kim H.-S."/>
            <person name="Proctor R.H."/>
            <person name="Brown D.W."/>
        </authorList>
    </citation>
    <scope>NUCLEOTIDE SEQUENCE</scope>
    <source>
        <strain evidence="13">NRRL 22465</strain>
    </source>
</reference>
<feature type="domain" description="Ubiquinol-cytochrome C reductase hinge" evidence="12">
    <location>
        <begin position="64"/>
        <end position="131"/>
    </location>
</feature>
<dbReference type="Proteomes" id="UP000635477">
    <property type="component" value="Unassembled WGS sequence"/>
</dbReference>
<dbReference type="Pfam" id="PF02320">
    <property type="entry name" value="UCR_hinge"/>
    <property type="match status" value="1"/>
</dbReference>
<dbReference type="FunFam" id="1.10.287.20:FF:000003">
    <property type="entry name" value="Cytochrome b-c1 complex subunit 6"/>
    <property type="match status" value="1"/>
</dbReference>
<keyword evidence="6" id="KW-0249">Electron transport</keyword>
<dbReference type="PANTHER" id="PTHR15336">
    <property type="entry name" value="UBIQUINOL-CYTOCHROME C REDUCTASE COMPLEX 7.8 KDA PROTEIN"/>
    <property type="match status" value="1"/>
</dbReference>
<keyword evidence="3" id="KW-0813">Transport</keyword>
<evidence type="ECO:0000256" key="4">
    <source>
        <dbReference type="ARBA" id="ARBA00022660"/>
    </source>
</evidence>
<dbReference type="SUPFAM" id="SSF81531">
    <property type="entry name" value="Non-heme 11 kDa protein of cytochrome bc1 complex (Ubiquinol-cytochrome c reductase)"/>
    <property type="match status" value="1"/>
</dbReference>
<evidence type="ECO:0000256" key="5">
    <source>
        <dbReference type="ARBA" id="ARBA00022792"/>
    </source>
</evidence>
<organism evidence="13 14">
    <name type="scientific">Fusarium zealandicum</name>
    <dbReference type="NCBI Taxonomy" id="1053134"/>
    <lineage>
        <taxon>Eukaryota</taxon>
        <taxon>Fungi</taxon>
        <taxon>Dikarya</taxon>
        <taxon>Ascomycota</taxon>
        <taxon>Pezizomycotina</taxon>
        <taxon>Sordariomycetes</taxon>
        <taxon>Hypocreomycetidae</taxon>
        <taxon>Hypocreales</taxon>
        <taxon>Nectriaceae</taxon>
        <taxon>Fusarium</taxon>
        <taxon>Fusarium staphyleae species complex</taxon>
    </lineage>
</organism>
<comment type="similarity">
    <text evidence="2">Belongs to the UQCRH/QCR6 family.</text>
</comment>
<proteinExistence type="inferred from homology"/>
<dbReference type="InterPro" id="IPR003422">
    <property type="entry name" value="Cyt_b-c1_6"/>
</dbReference>
<evidence type="ECO:0000256" key="3">
    <source>
        <dbReference type="ARBA" id="ARBA00022448"/>
    </source>
</evidence>
<keyword evidence="14" id="KW-1185">Reference proteome</keyword>
<evidence type="ECO:0000256" key="1">
    <source>
        <dbReference type="ARBA" id="ARBA00004137"/>
    </source>
</evidence>
<evidence type="ECO:0000256" key="2">
    <source>
        <dbReference type="ARBA" id="ARBA00006498"/>
    </source>
</evidence>
<evidence type="ECO:0000256" key="9">
    <source>
        <dbReference type="ARBA" id="ARBA00044155"/>
    </source>
</evidence>
<dbReference type="InterPro" id="IPR036811">
    <property type="entry name" value="Ubol_cytC_Rdtase_hinge_dom_sf"/>
</dbReference>
<gene>
    <name evidence="13" type="ORF">FZEAL_10648</name>
</gene>
<reference evidence="13" key="1">
    <citation type="journal article" date="2020" name="BMC Genomics">
        <title>Correction to: Identification and distribution of gene clusters required for synthesis of sphingolipid metabolism inhibitors in diverse species of the filamentous fungus Fusarium.</title>
        <authorList>
            <person name="Kim H.S."/>
            <person name="Lohmar J.M."/>
            <person name="Busman M."/>
            <person name="Brown D.W."/>
            <person name="Naumann T.A."/>
            <person name="Divon H.H."/>
            <person name="Lysoe E."/>
            <person name="Uhlig S."/>
            <person name="Proctor R.H."/>
        </authorList>
    </citation>
    <scope>NUCLEOTIDE SEQUENCE</scope>
    <source>
        <strain evidence="13">NRRL 22465</strain>
    </source>
</reference>
<dbReference type="OrthoDB" id="405848at2759"/>
<feature type="compositionally biased region" description="Basic and acidic residues" evidence="11">
    <location>
        <begin position="27"/>
        <end position="41"/>
    </location>
</feature>
<evidence type="ECO:0000256" key="10">
    <source>
        <dbReference type="ARBA" id="ARBA00044246"/>
    </source>
</evidence>
<dbReference type="GO" id="GO:0006122">
    <property type="term" value="P:mitochondrial electron transport, ubiquinol to cytochrome c"/>
    <property type="evidence" value="ECO:0007669"/>
    <property type="project" value="InterPro"/>
</dbReference>
<comment type="subcellular location">
    <subcellularLocation>
        <location evidence="1">Mitochondrion inner membrane</location>
        <topology evidence="1">Peripheral membrane protein</topology>
        <orientation evidence="1">Intermembrane side</orientation>
    </subcellularLocation>
</comment>
<evidence type="ECO:0000313" key="13">
    <source>
        <dbReference type="EMBL" id="KAF4966481.1"/>
    </source>
</evidence>
<keyword evidence="5" id="KW-0999">Mitochondrion inner membrane</keyword>
<evidence type="ECO:0000313" key="14">
    <source>
        <dbReference type="Proteomes" id="UP000635477"/>
    </source>
</evidence>
<feature type="region of interest" description="Disordered" evidence="11">
    <location>
        <begin position="14"/>
        <end position="82"/>
    </location>
</feature>
<sequence>MGIWDAFTDIVEAVTPWSVVEAEAPAEESKEEQPESESKEAEADDDEEEEDEDEDEDDEEELVDPKETLEEECKNSPQCSPAKHHFDECVERVQQQEENEGGAKEDCVEEFFHLAHCATACAAPKLWSKLRFLPQCLALSLIFFAADLTHDEVLVDAHMSHYLLAFSDPISDADWDLTYPVGIQSLRDEVLEGSDHFQWIKSRIADVLTVSTVSDMVQRPDVHQYAQAPSRRRYQIEVVGFASVYTNSDREHGQRDNSLAIM</sequence>
<feature type="compositionally biased region" description="Acidic residues" evidence="11">
    <location>
        <begin position="42"/>
        <end position="62"/>
    </location>
</feature>
<protein>
    <recommendedName>
        <fullName evidence="9">Cytochrome b-c1 complex subunit 6, mitochondrial</fullName>
    </recommendedName>
    <alternativeName>
        <fullName evidence="10">Complex III subunit 6</fullName>
    </alternativeName>
</protein>
<accession>A0A8H4XA00</accession>
<evidence type="ECO:0000256" key="11">
    <source>
        <dbReference type="SAM" id="MobiDB-lite"/>
    </source>
</evidence>
<keyword evidence="8" id="KW-0472">Membrane</keyword>
<dbReference type="PANTHER" id="PTHR15336:SF0">
    <property type="entry name" value="CYTOCHROME B-C1 COMPLEX SUBUNIT 6, MITOCHONDRIAL"/>
    <property type="match status" value="1"/>
</dbReference>
<dbReference type="Gene3D" id="1.10.287.20">
    <property type="entry name" value="Ubiquinol-cytochrome C reductase hinge domain"/>
    <property type="match status" value="1"/>
</dbReference>
<dbReference type="InterPro" id="IPR023184">
    <property type="entry name" value="Ubol_cytC_Rdtase_hinge_dom"/>
</dbReference>
<feature type="compositionally biased region" description="Basic and acidic residues" evidence="11">
    <location>
        <begin position="63"/>
        <end position="74"/>
    </location>
</feature>
<evidence type="ECO:0000256" key="6">
    <source>
        <dbReference type="ARBA" id="ARBA00022982"/>
    </source>
</evidence>
<keyword evidence="7" id="KW-0496">Mitochondrion</keyword>
<dbReference type="AlphaFoldDB" id="A0A8H4XA00"/>
<name>A0A8H4XA00_9HYPO</name>
<evidence type="ECO:0000256" key="7">
    <source>
        <dbReference type="ARBA" id="ARBA00023128"/>
    </source>
</evidence>
<keyword evidence="4" id="KW-0679">Respiratory chain</keyword>
<dbReference type="EMBL" id="JABEYC010001307">
    <property type="protein sequence ID" value="KAF4966481.1"/>
    <property type="molecule type" value="Genomic_DNA"/>
</dbReference>
<evidence type="ECO:0000259" key="12">
    <source>
        <dbReference type="Pfam" id="PF02320"/>
    </source>
</evidence>
<evidence type="ECO:0000256" key="8">
    <source>
        <dbReference type="ARBA" id="ARBA00023136"/>
    </source>
</evidence>
<comment type="caution">
    <text evidence="13">The sequence shown here is derived from an EMBL/GenBank/DDBJ whole genome shotgun (WGS) entry which is preliminary data.</text>
</comment>
<dbReference type="GO" id="GO:0005743">
    <property type="term" value="C:mitochondrial inner membrane"/>
    <property type="evidence" value="ECO:0007669"/>
    <property type="project" value="UniProtKB-SubCell"/>
</dbReference>